<name>A0A0B0PSM5_GOSAR</name>
<keyword evidence="2" id="KW-1185">Reference proteome</keyword>
<gene>
    <name evidence="1" type="ORF">F383_34495</name>
</gene>
<accession>A0A0B0PSM5</accession>
<reference evidence="2" key="1">
    <citation type="submission" date="2014-09" db="EMBL/GenBank/DDBJ databases">
        <authorList>
            <person name="Mudge J."/>
            <person name="Ramaraj T."/>
            <person name="Lindquist I.E."/>
            <person name="Bharti A.K."/>
            <person name="Sundararajan A."/>
            <person name="Cameron C.T."/>
            <person name="Woodward J.E."/>
            <person name="May G.D."/>
            <person name="Brubaker C."/>
            <person name="Broadhvest J."/>
            <person name="Wilkins T.A."/>
        </authorList>
    </citation>
    <scope>NUCLEOTIDE SEQUENCE</scope>
    <source>
        <strain evidence="2">cv. AKA8401</strain>
    </source>
</reference>
<organism evidence="1 2">
    <name type="scientific">Gossypium arboreum</name>
    <name type="common">Tree cotton</name>
    <name type="synonym">Gossypium nanking</name>
    <dbReference type="NCBI Taxonomy" id="29729"/>
    <lineage>
        <taxon>Eukaryota</taxon>
        <taxon>Viridiplantae</taxon>
        <taxon>Streptophyta</taxon>
        <taxon>Embryophyta</taxon>
        <taxon>Tracheophyta</taxon>
        <taxon>Spermatophyta</taxon>
        <taxon>Magnoliopsida</taxon>
        <taxon>eudicotyledons</taxon>
        <taxon>Gunneridae</taxon>
        <taxon>Pentapetalae</taxon>
        <taxon>rosids</taxon>
        <taxon>malvids</taxon>
        <taxon>Malvales</taxon>
        <taxon>Malvaceae</taxon>
        <taxon>Malvoideae</taxon>
        <taxon>Gossypium</taxon>
    </lineage>
</organism>
<dbReference type="EMBL" id="KN443329">
    <property type="protein sequence ID" value="KHG28035.1"/>
    <property type="molecule type" value="Genomic_DNA"/>
</dbReference>
<protein>
    <submittedName>
        <fullName evidence="1">Uncharacterized protein</fullName>
    </submittedName>
</protein>
<dbReference type="AlphaFoldDB" id="A0A0B0PSM5"/>
<evidence type="ECO:0000313" key="2">
    <source>
        <dbReference type="Proteomes" id="UP000032142"/>
    </source>
</evidence>
<proteinExistence type="predicted"/>
<dbReference type="Proteomes" id="UP000032142">
    <property type="component" value="Unassembled WGS sequence"/>
</dbReference>
<evidence type="ECO:0000313" key="1">
    <source>
        <dbReference type="EMBL" id="KHG28035.1"/>
    </source>
</evidence>
<sequence>MVDSATAKTSSSYSKAIARVRCIFCFALLPLLLPHL</sequence>